<keyword evidence="2" id="KW-0732">Signal</keyword>
<dbReference type="Pfam" id="PF20009">
    <property type="entry name" value="GEVED"/>
    <property type="match status" value="1"/>
</dbReference>
<dbReference type="PANTHER" id="PTHR34819">
    <property type="entry name" value="LARGE CYSTEINE-RICH PERIPLASMIC PROTEIN OMCB"/>
    <property type="match status" value="1"/>
</dbReference>
<accession>A0A1T4WZ72</accession>
<sequence>MMKKIKPARHLLLTFCAVGVLAAADSVWAANAPIINCAQVSASTEGDADSTANNAVWSNPMLVGDAKEDDEACVALTVQSVYDLGDAPDSYGSLAASGGAQHEIIPGLKLGAAIDDEADGQPDPNAALEGTDDDGVNMPALTDGQALTLSVNVTNTTSKAASLVCWIDYNGDGLFATDGSESGAVAVPAGTNAAALEVVMPQVPATATADTKGSSYARCRLSTDTLTASTPKGLAVDGEVEDYKVTFVAKPKFDLALTKKPKMGQATTVKAGETVTYTIEVLNQGTVEAKGITVTDYIPTGMSLDPTDTNWTANGSTATTTIALLAAGDTTTVDIKLIVSDQAAAGSLTNAAEISAALDAAGAAATDTDSSADNNSANETGLVDDVTDNTGGDEDDHDISTITVAPTVDLELTKTLDKTTARRGDTVKYSLTVTNKGPDHATGVKVADVLPSSLVYVSDNGAGSFDTMTGVWTVDALNNGASKTLEITATVK</sequence>
<dbReference type="InterPro" id="IPR013783">
    <property type="entry name" value="Ig-like_fold"/>
</dbReference>
<feature type="compositionally biased region" description="Acidic residues" evidence="1">
    <location>
        <begin position="385"/>
        <end position="397"/>
    </location>
</feature>
<dbReference type="EMBL" id="FUYB01000010">
    <property type="protein sequence ID" value="SKA82457.1"/>
    <property type="molecule type" value="Genomic_DNA"/>
</dbReference>
<dbReference type="NCBIfam" id="TIGR01451">
    <property type="entry name" value="B_ant_repeat"/>
    <property type="match status" value="2"/>
</dbReference>
<reference evidence="5 6" key="1">
    <citation type="submission" date="2017-02" db="EMBL/GenBank/DDBJ databases">
        <authorList>
            <person name="Peterson S.W."/>
        </authorList>
    </citation>
    <scope>NUCLEOTIDE SEQUENCE [LARGE SCALE GENOMIC DNA]</scope>
    <source>
        <strain evidence="5 6">ATCC 49788</strain>
    </source>
</reference>
<dbReference type="Pfam" id="PF01345">
    <property type="entry name" value="DUF11"/>
    <property type="match status" value="2"/>
</dbReference>
<evidence type="ECO:0000259" key="4">
    <source>
        <dbReference type="Pfam" id="PF20009"/>
    </source>
</evidence>
<organism evidence="5 6">
    <name type="scientific">Thiothrix eikelboomii</name>
    <dbReference type="NCBI Taxonomy" id="92487"/>
    <lineage>
        <taxon>Bacteria</taxon>
        <taxon>Pseudomonadati</taxon>
        <taxon>Pseudomonadota</taxon>
        <taxon>Gammaproteobacteria</taxon>
        <taxon>Thiotrichales</taxon>
        <taxon>Thiotrichaceae</taxon>
        <taxon>Thiothrix</taxon>
    </lineage>
</organism>
<evidence type="ECO:0000259" key="3">
    <source>
        <dbReference type="Pfam" id="PF01345"/>
    </source>
</evidence>
<feature type="compositionally biased region" description="Low complexity" evidence="1">
    <location>
        <begin position="366"/>
        <end position="378"/>
    </location>
</feature>
<dbReference type="InterPro" id="IPR047589">
    <property type="entry name" value="DUF11_rpt"/>
</dbReference>
<keyword evidence="6" id="KW-1185">Reference proteome</keyword>
<feature type="region of interest" description="Disordered" evidence="1">
    <location>
        <begin position="114"/>
        <end position="136"/>
    </location>
</feature>
<protein>
    <submittedName>
        <fullName evidence="5">Conserved repeat domain-containing protein</fullName>
    </submittedName>
</protein>
<dbReference type="Proteomes" id="UP000190460">
    <property type="component" value="Unassembled WGS sequence"/>
</dbReference>
<dbReference type="AlphaFoldDB" id="A0A1T4WZ72"/>
<dbReference type="STRING" id="92487.SAMN02745130_02296"/>
<gene>
    <name evidence="5" type="ORF">SAMN02745130_02296</name>
</gene>
<dbReference type="OrthoDB" id="185324at2"/>
<feature type="domain" description="DUF11" evidence="3">
    <location>
        <begin position="254"/>
        <end position="378"/>
    </location>
</feature>
<evidence type="ECO:0000313" key="6">
    <source>
        <dbReference type="Proteomes" id="UP000190460"/>
    </source>
</evidence>
<feature type="domain" description="DUF11" evidence="3">
    <location>
        <begin position="409"/>
        <end position="491"/>
    </location>
</feature>
<feature type="signal peptide" evidence="2">
    <location>
        <begin position="1"/>
        <end position="29"/>
    </location>
</feature>
<feature type="chain" id="PRO_5012549626" evidence="2">
    <location>
        <begin position="30"/>
        <end position="492"/>
    </location>
</feature>
<dbReference type="PANTHER" id="PTHR34819:SF3">
    <property type="entry name" value="CELL SURFACE PROTEIN"/>
    <property type="match status" value="1"/>
</dbReference>
<feature type="domain" description="GEVED" evidence="4">
    <location>
        <begin position="164"/>
        <end position="246"/>
    </location>
</feature>
<dbReference type="InterPro" id="IPR051172">
    <property type="entry name" value="Chlamydia_OmcB"/>
</dbReference>
<evidence type="ECO:0000256" key="2">
    <source>
        <dbReference type="SAM" id="SignalP"/>
    </source>
</evidence>
<dbReference type="InterPro" id="IPR001434">
    <property type="entry name" value="OmcB-like_DUF11"/>
</dbReference>
<evidence type="ECO:0000256" key="1">
    <source>
        <dbReference type="SAM" id="MobiDB-lite"/>
    </source>
</evidence>
<proteinExistence type="predicted"/>
<feature type="region of interest" description="Disordered" evidence="1">
    <location>
        <begin position="366"/>
        <end position="399"/>
    </location>
</feature>
<evidence type="ECO:0000313" key="5">
    <source>
        <dbReference type="EMBL" id="SKA82457.1"/>
    </source>
</evidence>
<dbReference type="Gene3D" id="2.60.40.10">
    <property type="entry name" value="Immunoglobulins"/>
    <property type="match status" value="2"/>
</dbReference>
<name>A0A1T4WZ72_9GAMM</name>
<dbReference type="InterPro" id="IPR045474">
    <property type="entry name" value="GEVED"/>
</dbReference>
<dbReference type="RefSeq" id="WP_078922772.1">
    <property type="nucleotide sequence ID" value="NZ_FUYB01000010.1"/>
</dbReference>